<feature type="non-terminal residue" evidence="2">
    <location>
        <position position="1"/>
    </location>
</feature>
<dbReference type="Proteomes" id="UP000765509">
    <property type="component" value="Unassembled WGS sequence"/>
</dbReference>
<gene>
    <name evidence="2" type="ORF">O181_058403</name>
</gene>
<keyword evidence="3" id="KW-1185">Reference proteome</keyword>
<organism evidence="2 3">
    <name type="scientific">Austropuccinia psidii MF-1</name>
    <dbReference type="NCBI Taxonomy" id="1389203"/>
    <lineage>
        <taxon>Eukaryota</taxon>
        <taxon>Fungi</taxon>
        <taxon>Dikarya</taxon>
        <taxon>Basidiomycota</taxon>
        <taxon>Pucciniomycotina</taxon>
        <taxon>Pucciniomycetes</taxon>
        <taxon>Pucciniales</taxon>
        <taxon>Sphaerophragmiaceae</taxon>
        <taxon>Austropuccinia</taxon>
    </lineage>
</organism>
<proteinExistence type="predicted"/>
<name>A0A9Q3ED10_9BASI</name>
<evidence type="ECO:0000313" key="3">
    <source>
        <dbReference type="Proteomes" id="UP000765509"/>
    </source>
</evidence>
<comment type="caution">
    <text evidence="2">The sequence shown here is derived from an EMBL/GenBank/DDBJ whole genome shotgun (WGS) entry which is preliminary data.</text>
</comment>
<evidence type="ECO:0000313" key="2">
    <source>
        <dbReference type="EMBL" id="MBW0518688.1"/>
    </source>
</evidence>
<feature type="compositionally biased region" description="Polar residues" evidence="1">
    <location>
        <begin position="164"/>
        <end position="176"/>
    </location>
</feature>
<sequence length="431" mass="48525">MEIGIKKEGWVKGKPLNFCDSRKPSGIVGLRGGHSSGEIIQECSPGKGEGLPITTGRAIYQALKSRFSKTSWSTVVHQLNILMHAGDQSFNMINYAITIQNSINNIKHQIGLINENNSMTILYFLLAPQFKDQVTTALDTRKATNPELTIHGEDILDIIRQLKSDQSNQEDQQISAINDKKKSHPNKKNENKQLNSRKKTQNPINSTKVEEWQKQWLTPDNPCFYCLQSNEAKRGKQTIPQGQVGPKPQLGPPEPNLAINHHGTKMAINHHRTHFGPGSPWPLIATRSAQLNPSPHLEGNSSIPPCTPHSRLQEWSLYGIIYHYAPFLLRNSMVTFSEPNPSFQIKVSKSNAHFKGGLFNSSVWKYMAAIRRPFKDPNHLALQELGWKFIQDYSKGHSQRLYIISISFQGTKNFNTPWTTQLVHTGGNQST</sequence>
<dbReference type="AlphaFoldDB" id="A0A9Q3ED10"/>
<evidence type="ECO:0000256" key="1">
    <source>
        <dbReference type="SAM" id="MobiDB-lite"/>
    </source>
</evidence>
<protein>
    <submittedName>
        <fullName evidence="2">Uncharacterized protein</fullName>
    </submittedName>
</protein>
<dbReference type="EMBL" id="AVOT02026802">
    <property type="protein sequence ID" value="MBW0518688.1"/>
    <property type="molecule type" value="Genomic_DNA"/>
</dbReference>
<accession>A0A9Q3ED10</accession>
<feature type="region of interest" description="Disordered" evidence="1">
    <location>
        <begin position="164"/>
        <end position="206"/>
    </location>
</feature>
<reference evidence="2" key="1">
    <citation type="submission" date="2021-03" db="EMBL/GenBank/DDBJ databases">
        <title>Draft genome sequence of rust myrtle Austropuccinia psidii MF-1, a brazilian biotype.</title>
        <authorList>
            <person name="Quecine M.C."/>
            <person name="Pachon D.M.R."/>
            <person name="Bonatelli M.L."/>
            <person name="Correr F.H."/>
            <person name="Franceschini L.M."/>
            <person name="Leite T.F."/>
            <person name="Margarido G.R.A."/>
            <person name="Almeida C.A."/>
            <person name="Ferrarezi J.A."/>
            <person name="Labate C.A."/>
        </authorList>
    </citation>
    <scope>NUCLEOTIDE SEQUENCE</scope>
    <source>
        <strain evidence="2">MF-1</strain>
    </source>
</reference>